<feature type="transmembrane region" description="Helical" evidence="1">
    <location>
        <begin position="68"/>
        <end position="88"/>
    </location>
</feature>
<dbReference type="RefSeq" id="WP_228874352.1">
    <property type="nucleotide sequence ID" value="NZ_CAJQZC010000001.1"/>
</dbReference>
<feature type="transmembrane region" description="Helical" evidence="1">
    <location>
        <begin position="201"/>
        <end position="224"/>
    </location>
</feature>
<name>A0A9N8X064_9BURK</name>
<keyword evidence="1" id="KW-1133">Transmembrane helix</keyword>
<protein>
    <submittedName>
        <fullName evidence="2">Uncharacterized protein</fullName>
    </submittedName>
</protein>
<keyword evidence="3" id="KW-1185">Reference proteome</keyword>
<organism evidence="2 3">
    <name type="scientific">Paraburkholderia saeva</name>
    <dbReference type="NCBI Taxonomy" id="2777537"/>
    <lineage>
        <taxon>Bacteria</taxon>
        <taxon>Pseudomonadati</taxon>
        <taxon>Pseudomonadota</taxon>
        <taxon>Betaproteobacteria</taxon>
        <taxon>Burkholderiales</taxon>
        <taxon>Burkholderiaceae</taxon>
        <taxon>Paraburkholderia</taxon>
    </lineage>
</organism>
<dbReference type="Proteomes" id="UP000789704">
    <property type="component" value="Unassembled WGS sequence"/>
</dbReference>
<reference evidence="2" key="1">
    <citation type="submission" date="2021-04" db="EMBL/GenBank/DDBJ databases">
        <authorList>
            <person name="Vanwijnsberghe S."/>
        </authorList>
    </citation>
    <scope>NUCLEOTIDE SEQUENCE</scope>
    <source>
        <strain evidence="2">LMG 31841</strain>
    </source>
</reference>
<proteinExistence type="predicted"/>
<dbReference type="AlphaFoldDB" id="A0A9N8X064"/>
<evidence type="ECO:0000313" key="2">
    <source>
        <dbReference type="EMBL" id="CAG4886864.1"/>
    </source>
</evidence>
<keyword evidence="1" id="KW-0472">Membrane</keyword>
<evidence type="ECO:0000256" key="1">
    <source>
        <dbReference type="SAM" id="Phobius"/>
    </source>
</evidence>
<feature type="transmembrane region" description="Helical" evidence="1">
    <location>
        <begin position="37"/>
        <end position="56"/>
    </location>
</feature>
<dbReference type="EMBL" id="CAJQZC010000001">
    <property type="protein sequence ID" value="CAG4886864.1"/>
    <property type="molecule type" value="Genomic_DNA"/>
</dbReference>
<evidence type="ECO:0000313" key="3">
    <source>
        <dbReference type="Proteomes" id="UP000789704"/>
    </source>
</evidence>
<sequence length="316" mass="33600">MIRRVALVLAVVTTGTAICMSVLAGWQRGGWLSERLVWVAVGIVLVAGAHLLPTLCRSAPLAVRGVGTLLWLGCMAAASFGHATFFLLSQSHAGDVRVSPLGDANTPAHRSLTAVMSDRASVTVQLAQANAHRCVGDCPLLRGRRAGLAARFDALDAEAREVRRAQAVEDRAETRRDVVRADPVTLRLSALCGLTVTKLDLLAGLAFAAILESMACLLWWLALLPRTTTGTAPRHEAVASVTPERLNPPSAVMPAVSSESLPAVTATTEPETDLVKLVRDVQAGIVKPTVTGIRLHLRCSQARATTLRRQLTDLTP</sequence>
<comment type="caution">
    <text evidence="2">The sequence shown here is derived from an EMBL/GenBank/DDBJ whole genome shotgun (WGS) entry which is preliminary data.</text>
</comment>
<keyword evidence="1" id="KW-0812">Transmembrane</keyword>
<accession>A0A9N8X064</accession>
<gene>
    <name evidence="2" type="ORF">LMG31841_00278</name>
</gene>